<sequence>MTSATATHRLTALVDASDRFTHSTRDLRATQLAALNERLQDRKERIKLLGHRARESNTSEIRELADLVPLLFPHSVYKSYPESFLTQGRWDRLTKWLGTVSPYPITPLDTSDLDGSDRIDEWIARLGEHGHHVSCSSGTTGKSAMLLATERDMDWSRKDTVGVFSWGSGVRPTGDRRMIGIAPTAAVPKNMVIAEAQERAFGDPAKPRFRLPLPPITVGSLTRTVLLRRKIAEGAALPEELAEFERNATQRQEALDKAMTTAAEALIEHRAEKLYLSGMWNALYQVARLVRDMGYSGKDFHSDNCLYVGGGLKRAQLPPDYQEFVHDTFGIPADRNFQNYSMQELNSGMPKCRTGDRYHVPPWVVPLVLDESGEQLLPHESGEVEGRAAFFDLALDGRWGGVITGDRISLTLDPCACGAAGPSIRNNIVRYADLAGDDKIGCAGTVDAYVRGVS</sequence>
<dbReference type="InterPro" id="IPR042099">
    <property type="entry name" value="ANL_N_sf"/>
</dbReference>
<dbReference type="EMBL" id="JAOZYC010000147">
    <property type="protein sequence ID" value="MEB8341448.1"/>
    <property type="molecule type" value="Genomic_DNA"/>
</dbReference>
<evidence type="ECO:0000313" key="2">
    <source>
        <dbReference type="Proteomes" id="UP001354931"/>
    </source>
</evidence>
<protein>
    <recommendedName>
        <fullName evidence="3">Acyl-protein synthetase LuxE domain-containing protein</fullName>
    </recommendedName>
</protein>
<evidence type="ECO:0008006" key="3">
    <source>
        <dbReference type="Google" id="ProtNLM"/>
    </source>
</evidence>
<dbReference type="RefSeq" id="WP_326020636.1">
    <property type="nucleotide sequence ID" value="NZ_JAOZYC010000147.1"/>
</dbReference>
<reference evidence="1 2" key="1">
    <citation type="submission" date="2022-10" db="EMBL/GenBank/DDBJ databases">
        <authorList>
            <person name="Xie J."/>
            <person name="Shen N."/>
        </authorList>
    </citation>
    <scope>NUCLEOTIDE SEQUENCE [LARGE SCALE GENOMIC DNA]</scope>
    <source>
        <strain evidence="1 2">YIM65594</strain>
    </source>
</reference>
<evidence type="ECO:0000313" key="1">
    <source>
        <dbReference type="EMBL" id="MEB8341448.1"/>
    </source>
</evidence>
<comment type="caution">
    <text evidence="1">The sequence shown here is derived from an EMBL/GenBank/DDBJ whole genome shotgun (WGS) entry which is preliminary data.</text>
</comment>
<dbReference type="Gene3D" id="3.40.50.12780">
    <property type="entry name" value="N-terminal domain of ligase-like"/>
    <property type="match status" value="1"/>
</dbReference>
<name>A0ABU6FBX4_9ACTN</name>
<gene>
    <name evidence="1" type="ORF">OKJ99_28525</name>
</gene>
<dbReference type="Proteomes" id="UP001354931">
    <property type="component" value="Unassembled WGS sequence"/>
</dbReference>
<proteinExistence type="predicted"/>
<accession>A0ABU6FBX4</accession>
<organism evidence="1 2">
    <name type="scientific">Streptomyces endophyticus</name>
    <dbReference type="NCBI Taxonomy" id="714166"/>
    <lineage>
        <taxon>Bacteria</taxon>
        <taxon>Bacillati</taxon>
        <taxon>Actinomycetota</taxon>
        <taxon>Actinomycetes</taxon>
        <taxon>Kitasatosporales</taxon>
        <taxon>Streptomycetaceae</taxon>
        <taxon>Streptomyces</taxon>
    </lineage>
</organism>
<keyword evidence="2" id="KW-1185">Reference proteome</keyword>